<evidence type="ECO:0000313" key="5">
    <source>
        <dbReference type="Proteomes" id="UP000887568"/>
    </source>
</evidence>
<organism evidence="4 5">
    <name type="scientific">Patiria miniata</name>
    <name type="common">Bat star</name>
    <name type="synonym">Asterina miniata</name>
    <dbReference type="NCBI Taxonomy" id="46514"/>
    <lineage>
        <taxon>Eukaryota</taxon>
        <taxon>Metazoa</taxon>
        <taxon>Echinodermata</taxon>
        <taxon>Eleutherozoa</taxon>
        <taxon>Asterozoa</taxon>
        <taxon>Asteroidea</taxon>
        <taxon>Valvatacea</taxon>
        <taxon>Valvatida</taxon>
        <taxon>Asterinidae</taxon>
        <taxon>Patiria</taxon>
    </lineage>
</organism>
<accession>A0A914ASQ2</accession>
<keyword evidence="2" id="KW-1133">Transmembrane helix</keyword>
<keyword evidence="2" id="KW-0812">Transmembrane</keyword>
<feature type="region of interest" description="Disordered" evidence="1">
    <location>
        <begin position="318"/>
        <end position="378"/>
    </location>
</feature>
<keyword evidence="5" id="KW-1185">Reference proteome</keyword>
<dbReference type="Proteomes" id="UP000887568">
    <property type="component" value="Unplaced"/>
</dbReference>
<feature type="transmembrane region" description="Helical" evidence="2">
    <location>
        <begin position="285"/>
        <end position="308"/>
    </location>
</feature>
<dbReference type="GeneID" id="119736753"/>
<protein>
    <recommendedName>
        <fullName evidence="3">Ig-like domain-containing protein</fullName>
    </recommendedName>
</protein>
<feature type="region of interest" description="Disordered" evidence="1">
    <location>
        <begin position="243"/>
        <end position="275"/>
    </location>
</feature>
<feature type="compositionally biased region" description="Low complexity" evidence="1">
    <location>
        <begin position="244"/>
        <end position="253"/>
    </location>
</feature>
<evidence type="ECO:0000256" key="1">
    <source>
        <dbReference type="SAM" id="MobiDB-lite"/>
    </source>
</evidence>
<evidence type="ECO:0000256" key="2">
    <source>
        <dbReference type="SAM" id="Phobius"/>
    </source>
</evidence>
<evidence type="ECO:0000313" key="4">
    <source>
        <dbReference type="EnsemblMetazoa" id="XP_038066693.1"/>
    </source>
</evidence>
<proteinExistence type="predicted"/>
<dbReference type="EnsemblMetazoa" id="XM_038210765.1">
    <property type="protein sequence ID" value="XP_038066693.1"/>
    <property type="gene ID" value="LOC119736753"/>
</dbReference>
<keyword evidence="2" id="KW-0472">Membrane</keyword>
<name>A0A914ASQ2_PATMI</name>
<dbReference type="PROSITE" id="PS50835">
    <property type="entry name" value="IG_LIKE"/>
    <property type="match status" value="1"/>
</dbReference>
<dbReference type="InterPro" id="IPR036179">
    <property type="entry name" value="Ig-like_dom_sf"/>
</dbReference>
<dbReference type="Gene3D" id="2.60.40.10">
    <property type="entry name" value="Immunoglobulins"/>
    <property type="match status" value="2"/>
</dbReference>
<feature type="domain" description="Ig-like" evidence="3">
    <location>
        <begin position="128"/>
        <end position="242"/>
    </location>
</feature>
<dbReference type="InterPro" id="IPR013783">
    <property type="entry name" value="Ig-like_fold"/>
</dbReference>
<dbReference type="RefSeq" id="XP_038066693.1">
    <property type="nucleotide sequence ID" value="XM_038210765.1"/>
</dbReference>
<evidence type="ECO:0000259" key="3">
    <source>
        <dbReference type="PROSITE" id="PS50835"/>
    </source>
</evidence>
<dbReference type="InterPro" id="IPR007110">
    <property type="entry name" value="Ig-like_dom"/>
</dbReference>
<sequence>MEDSSKSGLVEANTDGSVFLERAHRGIVPCSLVKSSQIPIGDVEVIYWHYGSTSPASILISYFLGRVAPQNGIPEGVYDIDNEFNLIIENVTPSDEGTYYFRLKPHLKALQDGQVEVYNKVCPSRPYPTVIGCNQDHDADTCEVRVRHDSTVHYLTCVMEHVKPAVELRWMRLFLGGKTVLNASTTVRPLVLPDYMGSSLRNNTYSTSASIQLPSVDDDAEYVCEAVGVAVGGNTRTRVRLTKTHPTTATHDTTPTDDEVQSSNTPGKTADGVSPTTYNPAEMRVFLMVLVVAFSISCIVIGIGCVYIKYLRKKPKRTQSYESSDNVEEKDALELDANGYNGINETRLHTPVENTSTSKKETNTKKRRRYAPPRCTEK</sequence>
<reference evidence="4" key="1">
    <citation type="submission" date="2022-11" db="UniProtKB">
        <authorList>
            <consortium name="EnsemblMetazoa"/>
        </authorList>
    </citation>
    <scope>IDENTIFICATION</scope>
</reference>
<dbReference type="SUPFAM" id="SSF48726">
    <property type="entry name" value="Immunoglobulin"/>
    <property type="match status" value="2"/>
</dbReference>
<dbReference type="AlphaFoldDB" id="A0A914ASQ2"/>